<dbReference type="Pfam" id="PF05721">
    <property type="entry name" value="PhyH"/>
    <property type="match status" value="1"/>
</dbReference>
<dbReference type="EMBL" id="JAJTJA010000009">
    <property type="protein sequence ID" value="KAH8693805.1"/>
    <property type="molecule type" value="Genomic_DNA"/>
</dbReference>
<dbReference type="AlphaFoldDB" id="A0AAD4PXL4"/>
<keyword evidence="7" id="KW-0408">Iron</keyword>
<evidence type="ECO:0000313" key="10">
    <source>
        <dbReference type="Proteomes" id="UP001201262"/>
    </source>
</evidence>
<dbReference type="Gene3D" id="2.60.120.620">
    <property type="entry name" value="q2cbj1_9rhob like domain"/>
    <property type="match status" value="1"/>
</dbReference>
<dbReference type="Proteomes" id="UP001201262">
    <property type="component" value="Unassembled WGS sequence"/>
</dbReference>
<dbReference type="RefSeq" id="XP_046069475.1">
    <property type="nucleotide sequence ID" value="XM_046220743.1"/>
</dbReference>
<gene>
    <name evidence="9" type="ORF">BGW36DRAFT_429837</name>
</gene>
<comment type="caution">
    <text evidence="9">The sequence shown here is derived from an EMBL/GenBank/DDBJ whole genome shotgun (WGS) entry which is preliminary data.</text>
</comment>
<comment type="similarity">
    <text evidence="2">Belongs to the PhyH family.</text>
</comment>
<name>A0AAD4PXL4_9EURO</name>
<organism evidence="9 10">
    <name type="scientific">Talaromyces proteolyticus</name>
    <dbReference type="NCBI Taxonomy" id="1131652"/>
    <lineage>
        <taxon>Eukaryota</taxon>
        <taxon>Fungi</taxon>
        <taxon>Dikarya</taxon>
        <taxon>Ascomycota</taxon>
        <taxon>Pezizomycotina</taxon>
        <taxon>Eurotiomycetes</taxon>
        <taxon>Eurotiomycetidae</taxon>
        <taxon>Eurotiales</taxon>
        <taxon>Trichocomaceae</taxon>
        <taxon>Talaromyces</taxon>
        <taxon>Talaromyces sect. Bacilispori</taxon>
    </lineage>
</organism>
<proteinExistence type="inferred from homology"/>
<dbReference type="GeneID" id="70251030"/>
<dbReference type="SUPFAM" id="SSF51197">
    <property type="entry name" value="Clavaminate synthase-like"/>
    <property type="match status" value="1"/>
</dbReference>
<keyword evidence="10" id="KW-1185">Reference proteome</keyword>
<dbReference type="GO" id="GO:0051213">
    <property type="term" value="F:dioxygenase activity"/>
    <property type="evidence" value="ECO:0007669"/>
    <property type="project" value="UniProtKB-KW"/>
</dbReference>
<evidence type="ECO:0000256" key="5">
    <source>
        <dbReference type="ARBA" id="ARBA00022964"/>
    </source>
</evidence>
<comment type="subunit">
    <text evidence="3">Homodimer.</text>
</comment>
<reference evidence="9" key="1">
    <citation type="submission" date="2021-12" db="EMBL/GenBank/DDBJ databases">
        <title>Convergent genome expansion in fungi linked to evolution of root-endophyte symbiosis.</title>
        <authorList>
            <consortium name="DOE Joint Genome Institute"/>
            <person name="Ke Y.-H."/>
            <person name="Bonito G."/>
            <person name="Liao H.-L."/>
            <person name="Looney B."/>
            <person name="Rojas-Flechas A."/>
            <person name="Nash J."/>
            <person name="Hameed K."/>
            <person name="Schadt C."/>
            <person name="Martin F."/>
            <person name="Crous P.W."/>
            <person name="Miettinen O."/>
            <person name="Magnuson J.K."/>
            <person name="Labbe J."/>
            <person name="Jacobson D."/>
            <person name="Doktycz M.J."/>
            <person name="Veneault-Fourrey C."/>
            <person name="Kuo A."/>
            <person name="Mondo S."/>
            <person name="Calhoun S."/>
            <person name="Riley R."/>
            <person name="Ohm R."/>
            <person name="LaButti K."/>
            <person name="Andreopoulos B."/>
            <person name="Pangilinan J."/>
            <person name="Nolan M."/>
            <person name="Tritt A."/>
            <person name="Clum A."/>
            <person name="Lipzen A."/>
            <person name="Daum C."/>
            <person name="Barry K."/>
            <person name="Grigoriev I.V."/>
            <person name="Vilgalys R."/>
        </authorList>
    </citation>
    <scope>NUCLEOTIDE SEQUENCE</scope>
    <source>
        <strain evidence="9">PMI_201</strain>
    </source>
</reference>
<evidence type="ECO:0000256" key="3">
    <source>
        <dbReference type="ARBA" id="ARBA00011738"/>
    </source>
</evidence>
<evidence type="ECO:0000256" key="1">
    <source>
        <dbReference type="ARBA" id="ARBA00001962"/>
    </source>
</evidence>
<keyword evidence="5 9" id="KW-0223">Dioxygenase</keyword>
<sequence>MPGISTQYGPEVQYVSNTTPLEDIIYLLKRDGAVFVRNLISPEDVDKAHEDIKDRLENDEEWDGNFFPKETKRAPSMIARSPTFTKTQVMNPLFQAVCDHFLTTRSWFWWGENRKESVSKPQVTSTTAMKIGPGGKAQPLHRDDYINHNYHTEVSEWDDERDANRETAIGLMVAGCKVTKENGGTQFIPRSHLWGTDRKTPPSTSDCVFAEMEKGDALIIFSSVYHGGGNNTTTDEHRLMFSTFAIRGYLRQEENQYLAVPADKVKQYDRATQKFIGYAISDPACGYVEELDPIYTLYPEELKNVKPTDF</sequence>
<dbReference type="PANTHER" id="PTHR20883:SF45">
    <property type="entry name" value="PHYTANOYL-COA DIOXYGENASE FAMILY PROTEIN"/>
    <property type="match status" value="1"/>
</dbReference>
<keyword evidence="6" id="KW-0560">Oxidoreductase</keyword>
<protein>
    <submittedName>
        <fullName evidence="9">Phytanoyl-CoA dioxygenase</fullName>
    </submittedName>
</protein>
<keyword evidence="4" id="KW-0479">Metal-binding</keyword>
<evidence type="ECO:0000313" key="9">
    <source>
        <dbReference type="EMBL" id="KAH8693805.1"/>
    </source>
</evidence>
<evidence type="ECO:0000256" key="2">
    <source>
        <dbReference type="ARBA" id="ARBA00005830"/>
    </source>
</evidence>
<comment type="cofactor">
    <cofactor evidence="1">
        <name>Fe cation</name>
        <dbReference type="ChEBI" id="CHEBI:24875"/>
    </cofactor>
</comment>
<evidence type="ECO:0000256" key="4">
    <source>
        <dbReference type="ARBA" id="ARBA00022723"/>
    </source>
</evidence>
<feature type="region of interest" description="Disordered" evidence="8">
    <location>
        <begin position="120"/>
        <end position="141"/>
    </location>
</feature>
<evidence type="ECO:0000256" key="8">
    <source>
        <dbReference type="SAM" id="MobiDB-lite"/>
    </source>
</evidence>
<dbReference type="InterPro" id="IPR008775">
    <property type="entry name" value="Phytyl_CoA_dOase-like"/>
</dbReference>
<evidence type="ECO:0000256" key="7">
    <source>
        <dbReference type="ARBA" id="ARBA00023004"/>
    </source>
</evidence>
<accession>A0AAD4PXL4</accession>
<dbReference type="PANTHER" id="PTHR20883">
    <property type="entry name" value="PHYTANOYL-COA DIOXYGENASE DOMAIN CONTAINING 1"/>
    <property type="match status" value="1"/>
</dbReference>
<evidence type="ECO:0000256" key="6">
    <source>
        <dbReference type="ARBA" id="ARBA00023002"/>
    </source>
</evidence>
<dbReference type="GO" id="GO:0046872">
    <property type="term" value="F:metal ion binding"/>
    <property type="evidence" value="ECO:0007669"/>
    <property type="project" value="UniProtKB-KW"/>
</dbReference>